<dbReference type="SUPFAM" id="SSF49265">
    <property type="entry name" value="Fibronectin type III"/>
    <property type="match status" value="9"/>
</dbReference>
<feature type="domain" description="Fibronectin type-III" evidence="2">
    <location>
        <begin position="1094"/>
        <end position="1181"/>
    </location>
</feature>
<name>A0A6J5YFA7_9ZZZZ</name>
<dbReference type="Pfam" id="PF00041">
    <property type="entry name" value="fn3"/>
    <property type="match status" value="7"/>
</dbReference>
<dbReference type="CDD" id="cd00063">
    <property type="entry name" value="FN3"/>
    <property type="match status" value="12"/>
</dbReference>
<reference evidence="3" key="1">
    <citation type="submission" date="2020-05" db="EMBL/GenBank/DDBJ databases">
        <authorList>
            <person name="Chiriac C."/>
            <person name="Salcher M."/>
            <person name="Ghai R."/>
            <person name="Kavagutti S V."/>
        </authorList>
    </citation>
    <scope>NUCLEOTIDE SEQUENCE</scope>
</reference>
<feature type="domain" description="Fibronectin type-III" evidence="2">
    <location>
        <begin position="1453"/>
        <end position="1542"/>
    </location>
</feature>
<dbReference type="PANTHER" id="PTHR13817:SF177">
    <property type="entry name" value="IG-LIKE AND FIBRONECTIN TYPE-III DOMAIN-CONTAINING PROTEIN 1-RELATED"/>
    <property type="match status" value="1"/>
</dbReference>
<dbReference type="InterPro" id="IPR013783">
    <property type="entry name" value="Ig-like_fold"/>
</dbReference>
<dbReference type="Gene3D" id="2.60.40.10">
    <property type="entry name" value="Immunoglobulins"/>
    <property type="match status" value="13"/>
</dbReference>
<organism evidence="3">
    <name type="scientific">freshwater metagenome</name>
    <dbReference type="NCBI Taxonomy" id="449393"/>
    <lineage>
        <taxon>unclassified sequences</taxon>
        <taxon>metagenomes</taxon>
        <taxon>ecological metagenomes</taxon>
    </lineage>
</organism>
<feature type="domain" description="Fibronectin type-III" evidence="2">
    <location>
        <begin position="1182"/>
        <end position="1269"/>
    </location>
</feature>
<dbReference type="InterPro" id="IPR036116">
    <property type="entry name" value="FN3_sf"/>
</dbReference>
<dbReference type="Pfam" id="PF00805">
    <property type="entry name" value="Pentapeptide"/>
    <property type="match status" value="6"/>
</dbReference>
<evidence type="ECO:0000256" key="1">
    <source>
        <dbReference type="ARBA" id="ARBA00022737"/>
    </source>
</evidence>
<evidence type="ECO:0000259" key="2">
    <source>
        <dbReference type="PROSITE" id="PS50853"/>
    </source>
</evidence>
<feature type="domain" description="Fibronectin type-III" evidence="2">
    <location>
        <begin position="342"/>
        <end position="431"/>
    </location>
</feature>
<dbReference type="SMART" id="SM00060">
    <property type="entry name" value="FN3"/>
    <property type="match status" value="13"/>
</dbReference>
<feature type="domain" description="Fibronectin type-III" evidence="2">
    <location>
        <begin position="253"/>
        <end position="340"/>
    </location>
</feature>
<protein>
    <submittedName>
        <fullName evidence="3">Unannotated protein</fullName>
    </submittedName>
</protein>
<dbReference type="Gene3D" id="2.160.20.80">
    <property type="entry name" value="E3 ubiquitin-protein ligase SopA"/>
    <property type="match status" value="3"/>
</dbReference>
<dbReference type="InterPro" id="IPR001646">
    <property type="entry name" value="5peptide_repeat"/>
</dbReference>
<feature type="domain" description="Fibronectin type-III" evidence="2">
    <location>
        <begin position="1270"/>
        <end position="1362"/>
    </location>
</feature>
<dbReference type="PROSITE" id="PS50853">
    <property type="entry name" value="FN3"/>
    <property type="match status" value="11"/>
</dbReference>
<dbReference type="PANTHER" id="PTHR13817">
    <property type="entry name" value="TITIN"/>
    <property type="match status" value="1"/>
</dbReference>
<feature type="domain" description="Fibronectin type-III" evidence="2">
    <location>
        <begin position="1002"/>
        <end position="1093"/>
    </location>
</feature>
<dbReference type="InterPro" id="IPR003961">
    <property type="entry name" value="FN3_dom"/>
</dbReference>
<evidence type="ECO:0000313" key="3">
    <source>
        <dbReference type="EMBL" id="CAB4324155.1"/>
    </source>
</evidence>
<dbReference type="SUPFAM" id="SSF141571">
    <property type="entry name" value="Pentapeptide repeat-like"/>
    <property type="match status" value="3"/>
</dbReference>
<dbReference type="EMBL" id="CAEMXZ010000109">
    <property type="protein sequence ID" value="CAB4324155.1"/>
    <property type="molecule type" value="Genomic_DNA"/>
</dbReference>
<feature type="domain" description="Fibronectin type-III" evidence="2">
    <location>
        <begin position="432"/>
        <end position="523"/>
    </location>
</feature>
<dbReference type="InterPro" id="IPR050964">
    <property type="entry name" value="Striated_Muscle_Regulatory"/>
</dbReference>
<feature type="domain" description="Fibronectin type-III" evidence="2">
    <location>
        <begin position="733"/>
        <end position="825"/>
    </location>
</feature>
<feature type="domain" description="Fibronectin type-III" evidence="2">
    <location>
        <begin position="644"/>
        <end position="732"/>
    </location>
</feature>
<gene>
    <name evidence="3" type="ORF">UFOPK1392_01919</name>
</gene>
<proteinExistence type="predicted"/>
<keyword evidence="1" id="KW-0677">Repeat</keyword>
<sequence>MGSTFPDASGCWGNAFRYAVLNGTDFTNANLSGNCFNSVSSNDFAGVKFAGANLRGVNFGSGKLSGASFAGLDLTNAWFGSANLTGVDFRGATVANTSFSSATLTGANLSGLTFTGMRSDIFTSANLTNTKFVGSTFPETNGCWSNAFRYAVLNGTDFTNANLSGNCLSTVASSQILNTVFAGANLTSVSLTSVNLGTSVFTNATITSATLNGANLSGVSGIGAQGTSIATNGSTQLPSMWRVTSGTLYVTRAPSDAPAITSTSVGDGSITVNWSAPTANTGDATTGYLVCIDSACSTVASSARTATVTGLTTPGVRSVTVAASNAGGPSPVASTTALPRTAPSAPVLGITAVADGSLALNWSAPVTDGGYSITGFRACVGALCQDLDASAVSVTFTGLVGGTDYTLRVRAINSLGSSADAVTNAAPTPFVVPSRPVVTSASLSGLTLSLAWQAPVSTGGAPITGYVVCANQATRCREVDAATTSIALKLNDPLTDFNVRAVNSVGSSVASRGLVVGGRILRSGVNLAGLNFSGADLSRVDLADANLSGANLSGTDLFGASLAGADFSGANLVGARLSEADLSGAKFAGADMRESLLHRVLIDEETDFRLVDGVDAVGNSIVGTTDLLPEIWSLSAGRLLVMVEPSAPKLLGLTRSTQAINVTWEVPENNGGGRILGYRACVVGGSCSLVSESARGTTLSGLANGATYTVTISARNAAGYSPVDSASISLPEAPSAPQSVETTAGPSSIAVRWLAPTSSGGSRITSYSICAGATCVSAAETDRSATISGLSNGTGYAVTVVAVNAYGRSVANTEAGTVVPYTSPSAPSITSVVGTDQTLTINWSAGFNGGSALTGNRVCVNRSVGRTICVPVVGSATSASVPGLVNGATYDVVLTASNIAGGISVSSTGVPSTLADVPKIVSATHRPGAVDLVWEAPKFDGGAALTKYQICAGASCVNLSASATSGSVTGLANGSTYALTVKVFNVHGASDSEARSIHLPGAPSASEIRSVLGTDGSLTIRWNSPSSNGGSPVTGYRVCVSTTCSELDATARDRTVTDLVNGTIYEVRVSASSAYGTSVVSTGSGTPFTTPTSPSITSVVSADSSLDVSWAAAFDGGSDLIGYEICATPDTGRSVCVGAAAGDDGALLNGLKNGTAYAVSVVARNAAGAATAASATGTPSTVPTVPKILSATMRPNGVDVTWAEPRFDGGAPLLRYQVCADATCVNISASATGGAVMGLTNGLGYSVTVKAVNLQGSSETMTVPVTLAGTPDAPTDVSATPSGGAISVRWAAPVATGGSRITGYSLCANAICVDAASTERSAVIPGLTNGASYAVQVRAVTSYGTSIAASGGSIVPFTTPDAPSISSVVAGNRSLAITWIAGNTGGALIIGHRVCAVPADPAARSVCASVEADAGTATITGLRNGVGYSVTVTSRNAAGAGIAAESAGVPASVPWRVTTFVATARSGAVELSWSEPTFDGGTEIVGYTVCVGAICQTIDADERTARFEGLVNGTRYDTTIFATNGQGSSTLVTRSFVPSLIAGP</sequence>
<accession>A0A6J5YFA7</accession>
<feature type="domain" description="Fibronectin type-III" evidence="2">
    <location>
        <begin position="826"/>
        <end position="917"/>
    </location>
</feature>